<dbReference type="PANTHER" id="PTHR47779">
    <property type="entry name" value="SYNTHASE (CCG-9), PUTATIVE (AFU_ORTHOLOGUE AFUA_3G12100)-RELATED"/>
    <property type="match status" value="1"/>
</dbReference>
<reference evidence="9 10" key="1">
    <citation type="submission" date="2018-09" db="EMBL/GenBank/DDBJ databases">
        <authorList>
            <person name="Livingstone P.G."/>
            <person name="Whitworth D.E."/>
        </authorList>
    </citation>
    <scope>NUCLEOTIDE SEQUENCE [LARGE SCALE GENOMIC DNA]</scope>
    <source>
        <strain evidence="9 10">CA031B</strain>
    </source>
</reference>
<keyword evidence="4" id="KW-0328">Glycosyltransferase</keyword>
<keyword evidence="10" id="KW-1185">Reference proteome</keyword>
<evidence type="ECO:0000256" key="5">
    <source>
        <dbReference type="ARBA" id="ARBA00022679"/>
    </source>
</evidence>
<comment type="caution">
    <text evidence="9">The sequence shown here is derived from an EMBL/GenBank/DDBJ whole genome shotgun (WGS) entry which is preliminary data.</text>
</comment>
<dbReference type="InterPro" id="IPR052078">
    <property type="entry name" value="Trehalose_Metab_GTase"/>
</dbReference>
<dbReference type="PANTHER" id="PTHR47779:SF1">
    <property type="entry name" value="SYNTHASE (CCG-9), PUTATIVE (AFU_ORTHOLOGUE AFUA_3G12100)-RELATED"/>
    <property type="match status" value="1"/>
</dbReference>
<evidence type="ECO:0000313" key="10">
    <source>
        <dbReference type="Proteomes" id="UP000278907"/>
    </source>
</evidence>
<evidence type="ECO:0000256" key="4">
    <source>
        <dbReference type="ARBA" id="ARBA00022676"/>
    </source>
</evidence>
<gene>
    <name evidence="9" type="ORF">D7Y13_40540</name>
</gene>
<feature type="domain" description="Trehalose synthase N-terminal" evidence="8">
    <location>
        <begin position="44"/>
        <end position="184"/>
    </location>
</feature>
<dbReference type="EMBL" id="RAWI01000659">
    <property type="protein sequence ID" value="RKH89619.1"/>
    <property type="molecule type" value="Genomic_DNA"/>
</dbReference>
<organism evidence="9 10">
    <name type="scientific">Corallococcus praedator</name>
    <dbReference type="NCBI Taxonomy" id="2316724"/>
    <lineage>
        <taxon>Bacteria</taxon>
        <taxon>Pseudomonadati</taxon>
        <taxon>Myxococcota</taxon>
        <taxon>Myxococcia</taxon>
        <taxon>Myxococcales</taxon>
        <taxon>Cystobacterineae</taxon>
        <taxon>Myxococcaceae</taxon>
        <taxon>Corallococcus</taxon>
    </lineage>
</organism>
<evidence type="ECO:0000256" key="2">
    <source>
        <dbReference type="ARBA" id="ARBA00011738"/>
    </source>
</evidence>
<protein>
    <submittedName>
        <fullName evidence="9">Glycosyltransferase</fullName>
    </submittedName>
</protein>
<name>A0ABX9Q713_9BACT</name>
<dbReference type="RefSeq" id="WP_120585966.1">
    <property type="nucleotide sequence ID" value="NZ_RAWI01000659.1"/>
</dbReference>
<sequence>MRKSPNHDPHPLVQVEHYERYVGAEVVERILEKARPLQDLRVAHVNSTYYGGGVAELLSPLTLLMNSVGMVMEWRAIQGPPDFFNITKKMHNALQGADIHLTPMKANIYEEVVYENAVRNRLDHDRVIIHDPQPLPIVRHSRKRGPWIWRCHVDLSRPNPALWAYLKPFVEQYDATVMSIPEYARELGVPQLFFMPAIDPFSIKNREMNDAEMDERLAHHRIPTDLPLVVQVSRFDRWKDPEGVVSAWRLARKQTPCTLVLLGNMAADDPEGQEVYSEVMRHRDERLIILSREDTALVNALQRRAAVVVQKSLREGFGLTVAEAMWKGTPVIGGDVGGIRHQIEDGHNGFLVDSVEQCAERMAQLVRSPKLRHQMGQHAHETVRRRFLLTRYLEQYLDLFNAFETRYHLRPLPHLTT</sequence>
<dbReference type="Pfam" id="PF21269">
    <property type="entry name" value="TreT_GT1"/>
    <property type="match status" value="1"/>
</dbReference>
<feature type="domain" description="Glycosyl transferase family 1" evidence="7">
    <location>
        <begin position="218"/>
        <end position="380"/>
    </location>
</feature>
<comment type="subunit">
    <text evidence="2">Homodimer.</text>
</comment>
<keyword evidence="5" id="KW-0808">Transferase</keyword>
<proteinExistence type="inferred from homology"/>
<keyword evidence="3" id="KW-0313">Glucose metabolism</keyword>
<dbReference type="SUPFAM" id="SSF53756">
    <property type="entry name" value="UDP-Glycosyltransferase/glycogen phosphorylase"/>
    <property type="match status" value="1"/>
</dbReference>
<evidence type="ECO:0000313" key="9">
    <source>
        <dbReference type="EMBL" id="RKH89619.1"/>
    </source>
</evidence>
<evidence type="ECO:0000256" key="3">
    <source>
        <dbReference type="ARBA" id="ARBA00022526"/>
    </source>
</evidence>
<dbReference type="InterPro" id="IPR049438">
    <property type="entry name" value="TreT_GT1"/>
</dbReference>
<evidence type="ECO:0000259" key="8">
    <source>
        <dbReference type="Pfam" id="PF21269"/>
    </source>
</evidence>
<dbReference type="Gene3D" id="3.40.50.2000">
    <property type="entry name" value="Glycogen Phosphorylase B"/>
    <property type="match status" value="2"/>
</dbReference>
<dbReference type="Pfam" id="PF00534">
    <property type="entry name" value="Glycos_transf_1"/>
    <property type="match status" value="1"/>
</dbReference>
<evidence type="ECO:0000256" key="6">
    <source>
        <dbReference type="ARBA" id="ARBA00023277"/>
    </source>
</evidence>
<dbReference type="InterPro" id="IPR001296">
    <property type="entry name" value="Glyco_trans_1"/>
</dbReference>
<dbReference type="Proteomes" id="UP000278907">
    <property type="component" value="Unassembled WGS sequence"/>
</dbReference>
<evidence type="ECO:0000259" key="7">
    <source>
        <dbReference type="Pfam" id="PF00534"/>
    </source>
</evidence>
<keyword evidence="6" id="KW-0119">Carbohydrate metabolism</keyword>
<evidence type="ECO:0000256" key="1">
    <source>
        <dbReference type="ARBA" id="ARBA00009481"/>
    </source>
</evidence>
<accession>A0ABX9Q713</accession>
<comment type="similarity">
    <text evidence="1">Belongs to the glycosyltransferase group 1 family. Glycosyltransferase 4 subfamily.</text>
</comment>